<evidence type="ECO:0000256" key="1">
    <source>
        <dbReference type="SAM" id="MobiDB-lite"/>
    </source>
</evidence>
<accession>K0JTD0</accession>
<sequence length="148" mass="16395">MDPINAHPRRARRRRGTRPVLRRGARPRRAVRPQRRNMTAVVPHPPLSAAAGGALAERGAPVVAPNLRRPKSAGDAHRLFPVPLRCPPMGERHQATYPGPPEDERRPVTRHCGAEDERAGWRRVRGVPLPDDQDAELRVLAADLRAVG</sequence>
<dbReference type="HOGENOM" id="CLU_1757498_0_0_11"/>
<feature type="compositionally biased region" description="Basic and acidic residues" evidence="1">
    <location>
        <begin position="102"/>
        <end position="117"/>
    </location>
</feature>
<evidence type="ECO:0000313" key="2">
    <source>
        <dbReference type="EMBL" id="CCH31045.1"/>
    </source>
</evidence>
<protein>
    <submittedName>
        <fullName evidence="2">Putative secreted protein</fullName>
    </submittedName>
</protein>
<keyword evidence="3" id="KW-1185">Reference proteome</keyword>
<dbReference type="STRING" id="1179773.BN6_37540"/>
<feature type="region of interest" description="Disordered" evidence="1">
    <location>
        <begin position="1"/>
        <end position="53"/>
    </location>
</feature>
<name>K0JTD0_SACES</name>
<reference evidence="2 3" key="1">
    <citation type="journal article" date="2012" name="BMC Genomics">
        <title>Complete genome sequence of Saccharothrix espanaensis DSM 44229T and comparison to the other completely sequenced Pseudonocardiaceae.</title>
        <authorList>
            <person name="Strobel T."/>
            <person name="Al-Dilaimi A."/>
            <person name="Blom J."/>
            <person name="Gessner A."/>
            <person name="Kalinowski J."/>
            <person name="Luzhetska M."/>
            <person name="Puhler A."/>
            <person name="Szczepanowski R."/>
            <person name="Bechthold A."/>
            <person name="Ruckert C."/>
        </authorList>
    </citation>
    <scope>NUCLEOTIDE SEQUENCE [LARGE SCALE GENOMIC DNA]</scope>
    <source>
        <strain evidence="3">ATCC 51144 / DSM 44229 / JCM 9112 / NBRC 15066 / NRRL 15764</strain>
    </source>
</reference>
<dbReference type="KEGG" id="sesp:BN6_37540"/>
<dbReference type="AlphaFoldDB" id="K0JTD0"/>
<dbReference type="EMBL" id="HE804045">
    <property type="protein sequence ID" value="CCH31045.1"/>
    <property type="molecule type" value="Genomic_DNA"/>
</dbReference>
<evidence type="ECO:0000313" key="3">
    <source>
        <dbReference type="Proteomes" id="UP000006281"/>
    </source>
</evidence>
<feature type="region of interest" description="Disordered" evidence="1">
    <location>
        <begin position="66"/>
        <end position="117"/>
    </location>
</feature>
<dbReference type="PATRIC" id="fig|1179773.3.peg.3752"/>
<feature type="compositionally biased region" description="Basic residues" evidence="1">
    <location>
        <begin position="7"/>
        <end position="35"/>
    </location>
</feature>
<dbReference type="Proteomes" id="UP000006281">
    <property type="component" value="Chromosome"/>
</dbReference>
<proteinExistence type="predicted"/>
<organism evidence="2 3">
    <name type="scientific">Saccharothrix espanaensis (strain ATCC 51144 / DSM 44229 / JCM 9112 / NBRC 15066 / NRRL 15764)</name>
    <dbReference type="NCBI Taxonomy" id="1179773"/>
    <lineage>
        <taxon>Bacteria</taxon>
        <taxon>Bacillati</taxon>
        <taxon>Actinomycetota</taxon>
        <taxon>Actinomycetes</taxon>
        <taxon>Pseudonocardiales</taxon>
        <taxon>Pseudonocardiaceae</taxon>
        <taxon>Saccharothrix</taxon>
    </lineage>
</organism>
<gene>
    <name evidence="2" type="ordered locus">BN6_37540</name>
</gene>